<sequence length="654" mass="69896">MQSTPRTTRSSVLGKRSHQADGESSPMKPVDAQDDPADAFALNTPDSSPCAKRPRTSITVFDPRGNKENIPPFHLEDVLAPSLSSPRALRRANSELSTPTRPRIMSRRHGSTSNVSQPGTPSSSLSLLAIQTPPATPTTTLPLHTRARALLRTTCNSAGDIAGRISEAESLRSFITAFIRAKDKCANTAEPVLYISGSPGCGKTALTNSVLASLENDTRDLGVRLLFINCMAFSGMDAVWDRLLTDLGGPKKRTKKVVTSELVQELFQTGKFKCLLVLDEVDHVATSAQTLSRLFSLAQNCSSNLRIIGIANTHTLTSSSSSASMAGIVGVKTLHFSPYEPQQLVDILRARLRPLAETPPEDEALKKFLPLPTLKLLSMKIASQTGDVRAVFEVLRSAIDIAIAQAAGPRDVTPPVTPAHIQAALKAYAPATHAGSRATSLGSSKTQCNSEMVAKISNLGLHSRLVLLALLVACKRSEAGLATAGSRTSSPTTTRPMKRTSSAPAFPTNTASIEMNQLHALYITMLTRDDGDIFTPVSRSEFTDLVNVLETVGLVECPTASPITPTKRKLARSQSYGGASGKSQDIAFTEGVRAAEVLRGLGIDGDTPTLTDGRLEEEAAAMWSRELARIRKEAKKQTPKKTGAVVGFNDATED</sequence>
<name>A0ACB8QGL8_9AGAM</name>
<reference evidence="1" key="2">
    <citation type="journal article" date="2022" name="New Phytol.">
        <title>Evolutionary transition to the ectomycorrhizal habit in the genomes of a hyperdiverse lineage of mushroom-forming fungi.</title>
        <authorList>
            <person name="Looney B."/>
            <person name="Miyauchi S."/>
            <person name="Morin E."/>
            <person name="Drula E."/>
            <person name="Courty P.E."/>
            <person name="Kohler A."/>
            <person name="Kuo A."/>
            <person name="LaButti K."/>
            <person name="Pangilinan J."/>
            <person name="Lipzen A."/>
            <person name="Riley R."/>
            <person name="Andreopoulos W."/>
            <person name="He G."/>
            <person name="Johnson J."/>
            <person name="Nolan M."/>
            <person name="Tritt A."/>
            <person name="Barry K.W."/>
            <person name="Grigoriev I.V."/>
            <person name="Nagy L.G."/>
            <person name="Hibbett D."/>
            <person name="Henrissat B."/>
            <person name="Matheny P.B."/>
            <person name="Labbe J."/>
            <person name="Martin F.M."/>
        </authorList>
    </citation>
    <scope>NUCLEOTIDE SEQUENCE</scope>
    <source>
        <strain evidence="1">EC-137</strain>
    </source>
</reference>
<evidence type="ECO:0000313" key="1">
    <source>
        <dbReference type="EMBL" id="KAI0030770.1"/>
    </source>
</evidence>
<proteinExistence type="predicted"/>
<evidence type="ECO:0000313" key="2">
    <source>
        <dbReference type="Proteomes" id="UP000814128"/>
    </source>
</evidence>
<protein>
    <submittedName>
        <fullName evidence="1">P-loop containing nucleoside triphosphate hydrolase protein</fullName>
    </submittedName>
</protein>
<gene>
    <name evidence="1" type="ORF">K488DRAFT_53492</name>
</gene>
<dbReference type="EMBL" id="MU273606">
    <property type="protein sequence ID" value="KAI0030770.1"/>
    <property type="molecule type" value="Genomic_DNA"/>
</dbReference>
<reference evidence="1" key="1">
    <citation type="submission" date="2021-02" db="EMBL/GenBank/DDBJ databases">
        <authorList>
            <consortium name="DOE Joint Genome Institute"/>
            <person name="Ahrendt S."/>
            <person name="Looney B.P."/>
            <person name="Miyauchi S."/>
            <person name="Morin E."/>
            <person name="Drula E."/>
            <person name="Courty P.E."/>
            <person name="Chicoki N."/>
            <person name="Fauchery L."/>
            <person name="Kohler A."/>
            <person name="Kuo A."/>
            <person name="Labutti K."/>
            <person name="Pangilinan J."/>
            <person name="Lipzen A."/>
            <person name="Riley R."/>
            <person name="Andreopoulos W."/>
            <person name="He G."/>
            <person name="Johnson J."/>
            <person name="Barry K.W."/>
            <person name="Grigoriev I.V."/>
            <person name="Nagy L."/>
            <person name="Hibbett D."/>
            <person name="Henrissat B."/>
            <person name="Matheny P.B."/>
            <person name="Labbe J."/>
            <person name="Martin F."/>
        </authorList>
    </citation>
    <scope>NUCLEOTIDE SEQUENCE</scope>
    <source>
        <strain evidence="1">EC-137</strain>
    </source>
</reference>
<organism evidence="1 2">
    <name type="scientific">Vararia minispora EC-137</name>
    <dbReference type="NCBI Taxonomy" id="1314806"/>
    <lineage>
        <taxon>Eukaryota</taxon>
        <taxon>Fungi</taxon>
        <taxon>Dikarya</taxon>
        <taxon>Basidiomycota</taxon>
        <taxon>Agaricomycotina</taxon>
        <taxon>Agaricomycetes</taxon>
        <taxon>Russulales</taxon>
        <taxon>Lachnocladiaceae</taxon>
        <taxon>Vararia</taxon>
    </lineage>
</organism>
<keyword evidence="2" id="KW-1185">Reference proteome</keyword>
<accession>A0ACB8QGL8</accession>
<dbReference type="Proteomes" id="UP000814128">
    <property type="component" value="Unassembled WGS sequence"/>
</dbReference>
<keyword evidence="1" id="KW-0378">Hydrolase</keyword>
<comment type="caution">
    <text evidence="1">The sequence shown here is derived from an EMBL/GenBank/DDBJ whole genome shotgun (WGS) entry which is preliminary data.</text>
</comment>